<dbReference type="InterPro" id="IPR013785">
    <property type="entry name" value="Aldolase_TIM"/>
</dbReference>
<feature type="chain" id="PRO_5019539771" description="Hyaluronidase" evidence="10">
    <location>
        <begin position="28"/>
        <end position="1043"/>
    </location>
</feature>
<dbReference type="GO" id="GO:0005975">
    <property type="term" value="P:carbohydrate metabolic process"/>
    <property type="evidence" value="ECO:0007669"/>
    <property type="project" value="InterPro"/>
</dbReference>
<organism evidence="11 12">
    <name type="scientific">Acipenser ruthenus</name>
    <name type="common">Sterlet sturgeon</name>
    <dbReference type="NCBI Taxonomy" id="7906"/>
    <lineage>
        <taxon>Eukaryota</taxon>
        <taxon>Metazoa</taxon>
        <taxon>Chordata</taxon>
        <taxon>Craniata</taxon>
        <taxon>Vertebrata</taxon>
        <taxon>Euteleostomi</taxon>
        <taxon>Actinopterygii</taxon>
        <taxon>Chondrostei</taxon>
        <taxon>Acipenseriformes</taxon>
        <taxon>Acipenseridae</taxon>
        <taxon>Acipenser</taxon>
    </lineage>
</organism>
<dbReference type="InterPro" id="IPR018155">
    <property type="entry name" value="Hyaluronidase"/>
</dbReference>
<dbReference type="AlphaFoldDB" id="A0A444TY29"/>
<feature type="signal peptide" evidence="10">
    <location>
        <begin position="1"/>
        <end position="27"/>
    </location>
</feature>
<evidence type="ECO:0000313" key="12">
    <source>
        <dbReference type="Proteomes" id="UP000289886"/>
    </source>
</evidence>
<gene>
    <name evidence="11" type="ORF">EOD39_10278</name>
</gene>
<dbReference type="FunFam" id="3.20.20.70:FF:000065">
    <property type="entry name" value="Hyaluronidase"/>
    <property type="match status" value="2"/>
</dbReference>
<keyword evidence="8 9" id="KW-0326">Glycosidase</keyword>
<sequence length="1043" mass="121106">MHVMSAVRSTIVMGWLAFMFLILDVSCQQFKQARAPLLQHKPFIVVWNAPTKSCRLRFKVDLDLSVFDIVANSNETLSGPNVTIFYHTHLGHYPFYSDDGTPVNGGLPQNESLNKHLNKAKTDIDKFIPFKDFKGLGVIDWENWRPQWVRNWGSKDIYRNKSKELMRKLHPHWSNRKVEKEAKEEFEKAAHNFMNATLLLAESQRPNGLWGFYLFPDCYNYEYKQHPHKYTGECPNIEHVRNDHLLWLWKESTALYPSIYLDYELKSTSNTVKFVHYRVKEAMRIASIARNDFMLPVFVYSRPFYAYTFQVLSEVDLVHTIGESAALGAAGVVLWGSSEYGRSKSNCLAVKKYIDGPLGHYIINVTSAAKLCSKALCKKNGQNVTIFYANRLGFYPFYTEQGLPVNGGIPQNCSLETHLLKADEDIKFYIPSADFSGLAIIDWEYWRPQWKRNWHKKDIYKRKSRELISKAYINVTAEQIEHLAQDRFERSAMAFMKQTVELGIQNRPKGLWGYYLYPDCHNYNLHEENYTGSCPVLESLRNDELFWLWNSSTALFPSVAIKKSHADSINNLHFSRFRVLESMRIASMTSMDYDLPTFVYTRLGYRDDPLSFLSMHNCSKVNLFMNYELGLYITNVTKAAEVCSEFLCQNNGRCVRKDWQAFHYLHLHPNSYMIQPSNEELCKSRYGLDLDLKYFQYVSSTLKTATNQTVSIFYSDRFGIYPTVNEITGESFNGGLPQLVNLKKHYEQAKKDVDFYIPYDNPGLAVLDLEDWRPQWVRNWAEKDIYRRYSTDLVQQRDLTLTFEEAYHVAKDEFEQAATSYFKNSLKLGKSLKHKRVWGYYLFPECYNHDYSQTINYTGRCPDIELERNNQLQWLWNESTALYPSIYLEIILKASPKALLFVRHRLQEAMRVAMLPNPSYSLPVYAYTQPAFKDNNTEYLSEIDYVHTFGEAAALGVSGIVQWGSLNFTKSMDTCVALRSHIEKTLNPYILNITTATKLCSAALCKNKGRCIRKNWNSSDYLHLNPQSFEIQRAKGGSIVTLG</sequence>
<proteinExistence type="inferred from homology"/>
<dbReference type="PRINTS" id="PR00846">
    <property type="entry name" value="GLHYDRLASE56"/>
</dbReference>
<evidence type="ECO:0000256" key="5">
    <source>
        <dbReference type="ARBA" id="ARBA00022525"/>
    </source>
</evidence>
<keyword evidence="7" id="KW-1015">Disulfide bond</keyword>
<accession>A0A444TY29</accession>
<comment type="subcellular location">
    <subcellularLocation>
        <location evidence="2">Secreted</location>
    </subcellularLocation>
</comment>
<keyword evidence="5" id="KW-0964">Secreted</keyword>
<dbReference type="Proteomes" id="UP000289886">
    <property type="component" value="Unassembled WGS sequence"/>
</dbReference>
<dbReference type="GO" id="GO:0030214">
    <property type="term" value="P:hyaluronan catabolic process"/>
    <property type="evidence" value="ECO:0007669"/>
    <property type="project" value="TreeGrafter"/>
</dbReference>
<evidence type="ECO:0000313" key="11">
    <source>
        <dbReference type="EMBL" id="RXM27854.1"/>
    </source>
</evidence>
<dbReference type="GO" id="GO:0031410">
    <property type="term" value="C:cytoplasmic vesicle"/>
    <property type="evidence" value="ECO:0007669"/>
    <property type="project" value="TreeGrafter"/>
</dbReference>
<evidence type="ECO:0000256" key="9">
    <source>
        <dbReference type="RuleBase" id="RU610713"/>
    </source>
</evidence>
<keyword evidence="12" id="KW-1185">Reference proteome</keyword>
<comment type="similarity">
    <text evidence="3 9">Belongs to the glycosyl hydrolase 56 family.</text>
</comment>
<evidence type="ECO:0000256" key="1">
    <source>
        <dbReference type="ARBA" id="ARBA00000251"/>
    </source>
</evidence>
<name>A0A444TY29_ACIRT</name>
<evidence type="ECO:0000256" key="7">
    <source>
        <dbReference type="ARBA" id="ARBA00023157"/>
    </source>
</evidence>
<comment type="catalytic activity">
    <reaction evidence="1 9">
        <text>Random hydrolysis of (1-&gt;4)-linkages between N-acetyl-beta-D-glucosamine and D-glucuronate residues in hyaluronate.</text>
        <dbReference type="EC" id="3.2.1.35"/>
    </reaction>
</comment>
<dbReference type="InterPro" id="IPR017853">
    <property type="entry name" value="GH"/>
</dbReference>
<protein>
    <recommendedName>
        <fullName evidence="9">Hyaluronidase</fullName>
        <ecNumber evidence="9">3.2.1.35</ecNumber>
    </recommendedName>
</protein>
<dbReference type="PANTHER" id="PTHR11769:SF9">
    <property type="entry name" value="HYALURONIDASE"/>
    <property type="match status" value="1"/>
</dbReference>
<dbReference type="PANTHER" id="PTHR11769">
    <property type="entry name" value="HYALURONIDASE"/>
    <property type="match status" value="1"/>
</dbReference>
<dbReference type="Pfam" id="PF01630">
    <property type="entry name" value="Glyco_hydro_56"/>
    <property type="match status" value="3"/>
</dbReference>
<keyword evidence="6 9" id="KW-0378">Hydrolase</keyword>
<evidence type="ECO:0000256" key="6">
    <source>
        <dbReference type="ARBA" id="ARBA00022801"/>
    </source>
</evidence>
<evidence type="ECO:0000256" key="2">
    <source>
        <dbReference type="ARBA" id="ARBA00004613"/>
    </source>
</evidence>
<reference evidence="11 12" key="1">
    <citation type="submission" date="2019-01" db="EMBL/GenBank/DDBJ databases">
        <title>Draft Genome and Complete Hox-Cluster Characterization of the Sterlet Sturgeon (Acipenser ruthenus).</title>
        <authorList>
            <person name="Wei Q."/>
        </authorList>
    </citation>
    <scope>NUCLEOTIDE SEQUENCE [LARGE SCALE GENOMIC DNA]</scope>
    <source>
        <strain evidence="11">WHYD16114868_AA</strain>
        <tissue evidence="11">Blood</tissue>
    </source>
</reference>
<evidence type="ECO:0000256" key="4">
    <source>
        <dbReference type="ARBA" id="ARBA00011245"/>
    </source>
</evidence>
<evidence type="ECO:0000256" key="10">
    <source>
        <dbReference type="SAM" id="SignalP"/>
    </source>
</evidence>
<dbReference type="SUPFAM" id="SSF51445">
    <property type="entry name" value="(Trans)glycosidases"/>
    <property type="match status" value="3"/>
</dbReference>
<comment type="caution">
    <text evidence="11">The sequence shown here is derived from an EMBL/GenBank/DDBJ whole genome shotgun (WGS) entry which is preliminary data.</text>
</comment>
<dbReference type="GO" id="GO:0004415">
    <property type="term" value="F:hyalurononglucosaminidase activity"/>
    <property type="evidence" value="ECO:0007669"/>
    <property type="project" value="UniProtKB-UniRule"/>
</dbReference>
<dbReference type="Gene3D" id="3.20.20.70">
    <property type="entry name" value="Aldolase class I"/>
    <property type="match status" value="4"/>
</dbReference>
<comment type="subunit">
    <text evidence="4">Monomer.</text>
</comment>
<dbReference type="EC" id="3.2.1.35" evidence="9"/>
<evidence type="ECO:0000256" key="8">
    <source>
        <dbReference type="ARBA" id="ARBA00023295"/>
    </source>
</evidence>
<dbReference type="EMBL" id="SCEB01215757">
    <property type="protein sequence ID" value="RXM27854.1"/>
    <property type="molecule type" value="Genomic_DNA"/>
</dbReference>
<evidence type="ECO:0000256" key="3">
    <source>
        <dbReference type="ARBA" id="ARBA00008871"/>
    </source>
</evidence>
<keyword evidence="10" id="KW-0732">Signal</keyword>